<feature type="compositionally biased region" description="Basic and acidic residues" evidence="1">
    <location>
        <begin position="128"/>
        <end position="152"/>
    </location>
</feature>
<feature type="region of interest" description="Disordered" evidence="1">
    <location>
        <begin position="217"/>
        <end position="243"/>
    </location>
</feature>
<dbReference type="Pfam" id="PF04972">
    <property type="entry name" value="BON"/>
    <property type="match status" value="1"/>
</dbReference>
<comment type="caution">
    <text evidence="3">The sequence shown here is derived from an EMBL/GenBank/DDBJ whole genome shotgun (WGS) entry which is preliminary data.</text>
</comment>
<dbReference type="EMBL" id="ARYM01000005">
    <property type="protein sequence ID" value="KCZ99479.1"/>
    <property type="molecule type" value="Genomic_DNA"/>
</dbReference>
<feature type="domain" description="BON" evidence="2">
    <location>
        <begin position="149"/>
        <end position="217"/>
    </location>
</feature>
<feature type="region of interest" description="Disordered" evidence="1">
    <location>
        <begin position="1"/>
        <end position="152"/>
    </location>
</feature>
<keyword evidence="4" id="KW-1185">Reference proteome</keyword>
<dbReference type="RefSeq" id="WP_114105439.1">
    <property type="nucleotide sequence ID" value="NZ_ARYM01000005.1"/>
</dbReference>
<feature type="compositionally biased region" description="Polar residues" evidence="1">
    <location>
        <begin position="217"/>
        <end position="226"/>
    </location>
</feature>
<gene>
    <name evidence="3" type="ORF">HPO_06067</name>
</gene>
<proteinExistence type="predicted"/>
<dbReference type="PROSITE" id="PS50914">
    <property type="entry name" value="BON"/>
    <property type="match status" value="1"/>
</dbReference>
<sequence length="243" mass="27980">MSKHSRHAPYQERRRDHGSYESRQAHESRNPDTNERYEDSDLWEENEASGRFEDAQSNYFDRSGRDRPRSYRENGRNRDRADRPDMTYDDTYQGRPAPGRFDQESRGSDWDGRGSDGVVLPTGPSAYLHERSNGDQRHRGKGPKDYQRSDDRIREDVCDRLADDGALDASDITVRVEKGEVTLAGHVDSRRSKRAAEDCVESVSGVRHCQNNLRVARNENFQSSERQSAENKNDGSSRKQKQN</sequence>
<dbReference type="OrthoDB" id="680465at2"/>
<accession>A0A062VGH7</accession>
<feature type="compositionally biased region" description="Basic and acidic residues" evidence="1">
    <location>
        <begin position="62"/>
        <end position="86"/>
    </location>
</feature>
<dbReference type="Proteomes" id="UP000027100">
    <property type="component" value="Unassembled WGS sequence"/>
</dbReference>
<protein>
    <submittedName>
        <fullName evidence="3">Phospholipid-binding domain-containing protein</fullName>
    </submittedName>
</protein>
<dbReference type="InterPro" id="IPR014004">
    <property type="entry name" value="Transpt-assoc_nodulatn_dom_bac"/>
</dbReference>
<name>A0A062VGH7_9PROT</name>
<feature type="compositionally biased region" description="Basic and acidic residues" evidence="1">
    <location>
        <begin position="101"/>
        <end position="114"/>
    </location>
</feature>
<dbReference type="InterPro" id="IPR051686">
    <property type="entry name" value="Lipoprotein_DolP"/>
</dbReference>
<dbReference type="eggNOG" id="COG2823">
    <property type="taxonomic scope" value="Bacteria"/>
</dbReference>
<organism evidence="3 4">
    <name type="scientific">Hyphomonas polymorpha PS728</name>
    <dbReference type="NCBI Taxonomy" id="1280954"/>
    <lineage>
        <taxon>Bacteria</taxon>
        <taxon>Pseudomonadati</taxon>
        <taxon>Pseudomonadota</taxon>
        <taxon>Alphaproteobacteria</taxon>
        <taxon>Hyphomonadales</taxon>
        <taxon>Hyphomonadaceae</taxon>
        <taxon>Hyphomonas</taxon>
    </lineage>
</organism>
<dbReference type="STRING" id="1280954.HPO_06067"/>
<evidence type="ECO:0000313" key="4">
    <source>
        <dbReference type="Proteomes" id="UP000027100"/>
    </source>
</evidence>
<dbReference type="SMART" id="SM00749">
    <property type="entry name" value="BON"/>
    <property type="match status" value="1"/>
</dbReference>
<feature type="compositionally biased region" description="Basic and acidic residues" evidence="1">
    <location>
        <begin position="9"/>
        <end position="39"/>
    </location>
</feature>
<reference evidence="3 4" key="1">
    <citation type="journal article" date="2014" name="Antonie Van Leeuwenhoek">
        <title>Hyphomonas beringensis sp. nov. and Hyphomonas chukchiensis sp. nov., isolated from surface seawater of the Bering Sea and Chukchi Sea.</title>
        <authorList>
            <person name="Li C."/>
            <person name="Lai Q."/>
            <person name="Li G."/>
            <person name="Dong C."/>
            <person name="Wang J."/>
            <person name="Liao Y."/>
            <person name="Shao Z."/>
        </authorList>
    </citation>
    <scope>NUCLEOTIDE SEQUENCE [LARGE SCALE GENOMIC DNA]</scope>
    <source>
        <strain evidence="3 4">PS728</strain>
    </source>
</reference>
<dbReference type="AlphaFoldDB" id="A0A062VGH7"/>
<feature type="compositionally biased region" description="Basic and acidic residues" evidence="1">
    <location>
        <begin position="227"/>
        <end position="237"/>
    </location>
</feature>
<dbReference type="InterPro" id="IPR007055">
    <property type="entry name" value="BON_dom"/>
</dbReference>
<evidence type="ECO:0000313" key="3">
    <source>
        <dbReference type="EMBL" id="KCZ99479.1"/>
    </source>
</evidence>
<dbReference type="Gene3D" id="3.30.1340.30">
    <property type="match status" value="1"/>
</dbReference>
<dbReference type="PANTHER" id="PTHR34606">
    <property type="entry name" value="BON DOMAIN-CONTAINING PROTEIN"/>
    <property type="match status" value="1"/>
</dbReference>
<evidence type="ECO:0000256" key="1">
    <source>
        <dbReference type="SAM" id="MobiDB-lite"/>
    </source>
</evidence>
<evidence type="ECO:0000259" key="2">
    <source>
        <dbReference type="PROSITE" id="PS50914"/>
    </source>
</evidence>
<dbReference type="PANTHER" id="PTHR34606:SF15">
    <property type="entry name" value="BON DOMAIN-CONTAINING PROTEIN"/>
    <property type="match status" value="1"/>
</dbReference>